<feature type="transmembrane region" description="Helical" evidence="8">
    <location>
        <begin position="167"/>
        <end position="189"/>
    </location>
</feature>
<evidence type="ECO:0000256" key="3">
    <source>
        <dbReference type="ARBA" id="ARBA00022448"/>
    </source>
</evidence>
<organism evidence="11">
    <name type="scientific">Demequina capsici</name>
    <dbReference type="NCBI Taxonomy" id="3075620"/>
    <lineage>
        <taxon>Bacteria</taxon>
        <taxon>Bacillati</taxon>
        <taxon>Actinomycetota</taxon>
        <taxon>Actinomycetes</taxon>
        <taxon>Micrococcales</taxon>
        <taxon>Demequinaceae</taxon>
        <taxon>Demequina</taxon>
    </lineage>
</organism>
<feature type="transmembrane region" description="Helical" evidence="8">
    <location>
        <begin position="104"/>
        <end position="122"/>
    </location>
</feature>
<dbReference type="GO" id="GO:0005886">
    <property type="term" value="C:plasma membrane"/>
    <property type="evidence" value="ECO:0007669"/>
    <property type="project" value="UniProtKB-SubCell"/>
</dbReference>
<dbReference type="InterPro" id="IPR005829">
    <property type="entry name" value="Sugar_transporter_CS"/>
</dbReference>
<evidence type="ECO:0000256" key="4">
    <source>
        <dbReference type="ARBA" id="ARBA00022475"/>
    </source>
</evidence>
<evidence type="ECO:0000256" key="6">
    <source>
        <dbReference type="ARBA" id="ARBA00022989"/>
    </source>
</evidence>
<feature type="domain" description="Major facilitator superfamily (MFS) profile" evidence="9">
    <location>
        <begin position="39"/>
        <end position="423"/>
    </location>
</feature>
<dbReference type="PROSITE" id="PS00216">
    <property type="entry name" value="SUGAR_TRANSPORT_1"/>
    <property type="match status" value="1"/>
</dbReference>
<dbReference type="KEGG" id="dcp:RN607_12840"/>
<keyword evidence="12" id="KW-1185">Reference proteome</keyword>
<dbReference type="EMBL" id="CP134879">
    <property type="protein sequence ID" value="WNM24247.1"/>
    <property type="molecule type" value="Genomic_DNA"/>
</dbReference>
<dbReference type="SUPFAM" id="SSF103473">
    <property type="entry name" value="MFS general substrate transporter"/>
    <property type="match status" value="1"/>
</dbReference>
<evidence type="ECO:0000313" key="11">
    <source>
        <dbReference type="EMBL" id="WNM27076.1"/>
    </source>
</evidence>
<keyword evidence="7 8" id="KW-0472">Membrane</keyword>
<dbReference type="GO" id="GO:0042910">
    <property type="term" value="F:xenobiotic transmembrane transporter activity"/>
    <property type="evidence" value="ECO:0007669"/>
    <property type="project" value="InterPro"/>
</dbReference>
<accession>A0AA96JCM5</accession>
<accession>A0AA96F5U6</accession>
<sequence>MTADLNARPVAAATARTVPTAAAEAHPGDALSRRQRGVLILLLGAAVALGPFTVDMYLPAFPQVAADLDTTESAIQLTLTATMIGFGLGQLIIGPLSDAVGRRWPLLIATSVHVLASVSIIFAQNVEAIMIGRIFQGLGAAGAAVVSMAIVRDLFSGQKLIRTLARMAIVTGLAPVLAPIVGAQVLQFVSWRGVFGVLSVLGLVITILASILLFETLPAERRGRFERRVVLQRYKALLGDRTFVGVLVVGSMAFSSLFSYLSSSTFVLQDMYGLSSQQFAIVFGTNAVGMVLFNQTGARLMRRYPPRMVMTMGLTIVAMGAVGLLAVGLLDLGLVGLISALFFCVAPLGFVMPAVQILALADHPREAGTAASLIGAVNFGLAGVISPLVGMLGISVLAMATVMCVTLAVAHLSLWLIVRPGVSREVLV</sequence>
<evidence type="ECO:0000256" key="8">
    <source>
        <dbReference type="SAM" id="Phobius"/>
    </source>
</evidence>
<comment type="subcellular location">
    <subcellularLocation>
        <location evidence="1">Cell membrane</location>
        <topology evidence="1">Multi-pass membrane protein</topology>
    </subcellularLocation>
</comment>
<dbReference type="InterPro" id="IPR020846">
    <property type="entry name" value="MFS_dom"/>
</dbReference>
<dbReference type="FunFam" id="1.20.1720.10:FF:000005">
    <property type="entry name" value="Bcr/CflA family efflux transporter"/>
    <property type="match status" value="1"/>
</dbReference>
<evidence type="ECO:0000313" key="12">
    <source>
        <dbReference type="Proteomes" id="UP001304125"/>
    </source>
</evidence>
<dbReference type="Proteomes" id="UP001304125">
    <property type="component" value="Chromosome"/>
</dbReference>
<feature type="transmembrane region" description="Helical" evidence="8">
    <location>
        <begin position="309"/>
        <end position="330"/>
    </location>
</feature>
<feature type="transmembrane region" description="Helical" evidence="8">
    <location>
        <begin position="370"/>
        <end position="390"/>
    </location>
</feature>
<gene>
    <name evidence="10" type="ORF">RN606_12900</name>
    <name evidence="11" type="ORF">RN607_12840</name>
</gene>
<evidence type="ECO:0000256" key="7">
    <source>
        <dbReference type="ARBA" id="ARBA00023136"/>
    </source>
</evidence>
<dbReference type="InterPro" id="IPR036259">
    <property type="entry name" value="MFS_trans_sf"/>
</dbReference>
<keyword evidence="4" id="KW-1003">Cell membrane</keyword>
<dbReference type="CDD" id="cd17320">
    <property type="entry name" value="MFS_MdfA_MDR_like"/>
    <property type="match status" value="1"/>
</dbReference>
<evidence type="ECO:0000256" key="5">
    <source>
        <dbReference type="ARBA" id="ARBA00022692"/>
    </source>
</evidence>
<feature type="transmembrane region" description="Helical" evidence="8">
    <location>
        <begin position="134"/>
        <end position="155"/>
    </location>
</feature>
<feature type="transmembrane region" description="Helical" evidence="8">
    <location>
        <begin position="336"/>
        <end position="358"/>
    </location>
</feature>
<keyword evidence="3" id="KW-0813">Transport</keyword>
<feature type="transmembrane region" description="Helical" evidence="8">
    <location>
        <begin position="396"/>
        <end position="418"/>
    </location>
</feature>
<dbReference type="InterPro" id="IPR004812">
    <property type="entry name" value="Efflux_drug-R_Bcr/CmlA"/>
</dbReference>
<reference evidence="11 12" key="1">
    <citation type="submission" date="2023-09" db="EMBL/GenBank/DDBJ databases">
        <title>Demequina sp. a novel bacteria isolated from Capsicum annuum.</title>
        <authorList>
            <person name="Humaira Z."/>
            <person name="Lee J."/>
            <person name="Cho D."/>
        </authorList>
    </citation>
    <scope>NUCLEOTIDE SEQUENCE</scope>
    <source>
        <strain evidence="10 12">OYTSA14</strain>
        <strain evidence="11">PMTSA13</strain>
    </source>
</reference>
<keyword evidence="5 8" id="KW-0812">Transmembrane</keyword>
<dbReference type="AlphaFoldDB" id="A0AA96JCM5"/>
<protein>
    <submittedName>
        <fullName evidence="11">Multidrug effflux MFS transporter</fullName>
    </submittedName>
</protein>
<dbReference type="InterPro" id="IPR011701">
    <property type="entry name" value="MFS"/>
</dbReference>
<name>A0AA96JCM5_9MICO</name>
<evidence type="ECO:0000313" key="10">
    <source>
        <dbReference type="EMBL" id="WNM24247.1"/>
    </source>
</evidence>
<feature type="transmembrane region" description="Helical" evidence="8">
    <location>
        <begin position="238"/>
        <end position="258"/>
    </location>
</feature>
<dbReference type="GO" id="GO:1990961">
    <property type="term" value="P:xenobiotic detoxification by transmembrane export across the plasma membrane"/>
    <property type="evidence" value="ECO:0007669"/>
    <property type="project" value="InterPro"/>
</dbReference>
<evidence type="ECO:0000256" key="1">
    <source>
        <dbReference type="ARBA" id="ARBA00004651"/>
    </source>
</evidence>
<feature type="transmembrane region" description="Helical" evidence="8">
    <location>
        <begin position="74"/>
        <end position="92"/>
    </location>
</feature>
<dbReference type="PROSITE" id="PS50850">
    <property type="entry name" value="MFS"/>
    <property type="match status" value="1"/>
</dbReference>
<dbReference type="Gene3D" id="1.20.1720.10">
    <property type="entry name" value="Multidrug resistance protein D"/>
    <property type="match status" value="1"/>
</dbReference>
<feature type="transmembrane region" description="Helical" evidence="8">
    <location>
        <begin position="37"/>
        <end position="54"/>
    </location>
</feature>
<evidence type="ECO:0000259" key="9">
    <source>
        <dbReference type="PROSITE" id="PS50850"/>
    </source>
</evidence>
<dbReference type="PANTHER" id="PTHR42718">
    <property type="entry name" value="MAJOR FACILITATOR SUPERFAMILY MULTIDRUG TRANSPORTER MFSC"/>
    <property type="match status" value="1"/>
</dbReference>
<proteinExistence type="inferred from homology"/>
<dbReference type="RefSeq" id="WP_313497788.1">
    <property type="nucleotide sequence ID" value="NZ_CP134879.1"/>
</dbReference>
<comment type="similarity">
    <text evidence="2">Belongs to the major facilitator superfamily. Bcr/CmlA family.</text>
</comment>
<dbReference type="Proteomes" id="UP001303408">
    <property type="component" value="Chromosome"/>
</dbReference>
<dbReference type="PANTHER" id="PTHR42718:SF9">
    <property type="entry name" value="MAJOR FACILITATOR SUPERFAMILY MULTIDRUG TRANSPORTER MFSC"/>
    <property type="match status" value="1"/>
</dbReference>
<dbReference type="Pfam" id="PF07690">
    <property type="entry name" value="MFS_1"/>
    <property type="match status" value="1"/>
</dbReference>
<evidence type="ECO:0000256" key="2">
    <source>
        <dbReference type="ARBA" id="ARBA00006236"/>
    </source>
</evidence>
<keyword evidence="6 8" id="KW-1133">Transmembrane helix</keyword>
<dbReference type="EMBL" id="CP134880">
    <property type="protein sequence ID" value="WNM27076.1"/>
    <property type="molecule type" value="Genomic_DNA"/>
</dbReference>
<feature type="transmembrane region" description="Helical" evidence="8">
    <location>
        <begin position="195"/>
        <end position="217"/>
    </location>
</feature>
<feature type="transmembrane region" description="Helical" evidence="8">
    <location>
        <begin position="278"/>
        <end position="297"/>
    </location>
</feature>
<dbReference type="NCBIfam" id="TIGR00710">
    <property type="entry name" value="efflux_Bcr_CflA"/>
    <property type="match status" value="1"/>
</dbReference>